<dbReference type="RefSeq" id="WP_133326395.1">
    <property type="nucleotide sequence ID" value="NZ_SMYL01000002.1"/>
</dbReference>
<name>A0A4R5W3L0_9BURK</name>
<proteinExistence type="predicted"/>
<dbReference type="AlphaFoldDB" id="A0A4R5W3L0"/>
<gene>
    <name evidence="2" type="ORF">E2I14_05885</name>
</gene>
<feature type="transmembrane region" description="Helical" evidence="1">
    <location>
        <begin position="55"/>
        <end position="77"/>
    </location>
</feature>
<reference evidence="2 3" key="1">
    <citation type="submission" date="2019-03" db="EMBL/GenBank/DDBJ databases">
        <title>Sapientia aquatica gen. nov., sp. nov., isolated from a crater lake.</title>
        <authorList>
            <person name="Felfoldi T."/>
            <person name="Szabo A."/>
            <person name="Toth E."/>
            <person name="Schumann P."/>
            <person name="Keki Z."/>
            <person name="Marialigeti K."/>
            <person name="Mathe I."/>
        </authorList>
    </citation>
    <scope>NUCLEOTIDE SEQUENCE [LARGE SCALE GENOMIC DNA]</scope>
    <source>
        <strain evidence="2 3">SA-152</strain>
    </source>
</reference>
<evidence type="ECO:0000256" key="1">
    <source>
        <dbReference type="SAM" id="Phobius"/>
    </source>
</evidence>
<dbReference type="Proteomes" id="UP000294829">
    <property type="component" value="Unassembled WGS sequence"/>
</dbReference>
<evidence type="ECO:0000313" key="2">
    <source>
        <dbReference type="EMBL" id="TDK67290.1"/>
    </source>
</evidence>
<keyword evidence="3" id="KW-1185">Reference proteome</keyword>
<feature type="transmembrane region" description="Helical" evidence="1">
    <location>
        <begin position="6"/>
        <end position="23"/>
    </location>
</feature>
<evidence type="ECO:0000313" key="3">
    <source>
        <dbReference type="Proteomes" id="UP000294829"/>
    </source>
</evidence>
<protein>
    <submittedName>
        <fullName evidence="2">Uncharacterized protein</fullName>
    </submittedName>
</protein>
<dbReference type="EMBL" id="SMYL01000002">
    <property type="protein sequence ID" value="TDK67290.1"/>
    <property type="molecule type" value="Genomic_DNA"/>
</dbReference>
<organism evidence="2 3">
    <name type="scientific">Sapientia aquatica</name>
    <dbReference type="NCBI Taxonomy" id="1549640"/>
    <lineage>
        <taxon>Bacteria</taxon>
        <taxon>Pseudomonadati</taxon>
        <taxon>Pseudomonadota</taxon>
        <taxon>Betaproteobacteria</taxon>
        <taxon>Burkholderiales</taxon>
        <taxon>Oxalobacteraceae</taxon>
        <taxon>Sapientia</taxon>
    </lineage>
</organism>
<feature type="transmembrane region" description="Helical" evidence="1">
    <location>
        <begin position="30"/>
        <end position="49"/>
    </location>
</feature>
<keyword evidence="1" id="KW-1133">Transmembrane helix</keyword>
<sequence>MNSFLFNVLTVLVPAVVIPHIINNYRRSPYYRWSFPLVIIYFSFVMFFVPHGGHIFHPVWDGTIVGILYAVVMGLVIRYKSSV</sequence>
<keyword evidence="1" id="KW-0472">Membrane</keyword>
<accession>A0A4R5W3L0</accession>
<comment type="caution">
    <text evidence="2">The sequence shown here is derived from an EMBL/GenBank/DDBJ whole genome shotgun (WGS) entry which is preliminary data.</text>
</comment>
<keyword evidence="1" id="KW-0812">Transmembrane</keyword>